<sequence>MDPGSTEPLPPPTGAAPGPDSLGFCGTCGTFLGPDRNPQLLPCLHSLCQACTLPQGPRGSRRECPVCERSYTSLEVTANRFLKGPAVQSSTQVSKCAGCEDFAVSGWCVECGEALCSICVSAHQRVRVTRDHTVLHQKLPTDSVPTVFCSTHKEEVMKLFCMSCNQLTCRDCQLTYHRNHRYQFLHEAVTTQREQIESLVMRVRQQREMVSQSLQDLDGRLQDLTGLKSKLKDEMQEALVRMRYILMKRSVKLFKDVEGLCGSEVERVTERQATLKKLKARLTYVLAFTDNALETGNDIALLSNKRQIQVALEDILSQNSLPATSMMDVMFHCDQEICSRITKFGKIITKEVPFARLSFHCPPSKAPEQTLHPRGFAPPQASTPYASVLPFSSSNPCTIAAASFPPPPPPPATTSRAAFTSNPSSVPPSSARSTQPPVSQVPSPSIRHHAAASQLQNSKKTWSFHNYQPKKPKLASDLASASLNPSHCFGFGLQPPGSSLSVPPLTLSSPAVVHPVTPSVIIVSDSPAANVLNVSSDVKKTRPFQPSESVHHQTAPELWNMGFSIQSVRSLSDNSPGKDEMSFKSPPCPLPVKAIADSPCERAPPAGSGRESGVDKRTQAAENEPTSTVAEAESLFLVDAGDVEESDQREDQSLCSEKRQKEGSTFSPSNVEGNAPGGPELSKGSHPTTEPPQKSHGRNAWTPSSFRELLERPVNSSPDKTAFLKLQQPTSLWDLLVTDRQAASQSGSSGSVSKHDGSEETGDSRKAGSSRPSELMPRLTPVSLQQDQTADGDDGLSAISAAPEVADALSRTQFPLVSLWRLPIFLPPAGNPLPQFRLLPGSTENRVLLQVTDDDQQFISINAPYMQGSPDHPETECATCRTTGRLWLCAECGRGFHRDCHIPPISSIAWGEWKCLLCQDLSDNEDPYSTERERRPTLSLVDQKVYGCKSRFHLSQLNHLMGEHCLFFPQYLLNSVSTYTMCKNSIRCIFCGV</sequence>
<dbReference type="Proteomes" id="UP000261540">
    <property type="component" value="Unplaced"/>
</dbReference>
<keyword evidence="11" id="KW-1185">Reference proteome</keyword>
<dbReference type="PROSITE" id="PS50089">
    <property type="entry name" value="ZF_RING_2"/>
    <property type="match status" value="1"/>
</dbReference>
<feature type="domain" description="PHD-type" evidence="7">
    <location>
        <begin position="874"/>
        <end position="921"/>
    </location>
</feature>
<evidence type="ECO:0000256" key="4">
    <source>
        <dbReference type="PROSITE-ProRule" id="PRU00024"/>
    </source>
</evidence>
<protein>
    <submittedName>
        <fullName evidence="10">Transcription intermediary factor 1-beta-like</fullName>
    </submittedName>
</protein>
<accession>A0A3B3SVV6</accession>
<dbReference type="InterPro" id="IPR001841">
    <property type="entry name" value="Znf_RING"/>
</dbReference>
<organism evidence="10 11">
    <name type="scientific">Paramormyrops kingsleyae</name>
    <dbReference type="NCBI Taxonomy" id="1676925"/>
    <lineage>
        <taxon>Eukaryota</taxon>
        <taxon>Metazoa</taxon>
        <taxon>Chordata</taxon>
        <taxon>Craniata</taxon>
        <taxon>Vertebrata</taxon>
        <taxon>Euteleostomi</taxon>
        <taxon>Actinopterygii</taxon>
        <taxon>Neopterygii</taxon>
        <taxon>Teleostei</taxon>
        <taxon>Osteoglossocephala</taxon>
        <taxon>Osteoglossomorpha</taxon>
        <taxon>Osteoglossiformes</taxon>
        <taxon>Mormyridae</taxon>
        <taxon>Paramormyrops</taxon>
    </lineage>
</organism>
<dbReference type="InterPro" id="IPR019787">
    <property type="entry name" value="Znf_PHD-finger"/>
</dbReference>
<feature type="compositionally biased region" description="Basic and acidic residues" evidence="6">
    <location>
        <begin position="649"/>
        <end position="662"/>
    </location>
</feature>
<reference evidence="10" key="2">
    <citation type="submission" date="2025-09" db="UniProtKB">
        <authorList>
            <consortium name="Ensembl"/>
        </authorList>
    </citation>
    <scope>IDENTIFICATION</scope>
</reference>
<feature type="region of interest" description="Disordered" evidence="6">
    <location>
        <begin position="400"/>
        <end position="445"/>
    </location>
</feature>
<evidence type="ECO:0000259" key="7">
    <source>
        <dbReference type="PROSITE" id="PS50016"/>
    </source>
</evidence>
<evidence type="ECO:0000313" key="10">
    <source>
        <dbReference type="Ensembl" id="ENSPKIP00000034804.1"/>
    </source>
</evidence>
<dbReference type="SUPFAM" id="SSF57845">
    <property type="entry name" value="B-box zinc-binding domain"/>
    <property type="match status" value="1"/>
</dbReference>
<dbReference type="InterPro" id="IPR001965">
    <property type="entry name" value="Znf_PHD"/>
</dbReference>
<feature type="region of interest" description="Disordered" evidence="6">
    <location>
        <begin position="569"/>
        <end position="704"/>
    </location>
</feature>
<dbReference type="PROSITE" id="PS50016">
    <property type="entry name" value="ZF_PHD_2"/>
    <property type="match status" value="1"/>
</dbReference>
<evidence type="ECO:0000259" key="8">
    <source>
        <dbReference type="PROSITE" id="PS50089"/>
    </source>
</evidence>
<dbReference type="GO" id="GO:0005654">
    <property type="term" value="C:nucleoplasm"/>
    <property type="evidence" value="ECO:0007669"/>
    <property type="project" value="TreeGrafter"/>
</dbReference>
<feature type="coiled-coil region" evidence="5">
    <location>
        <begin position="214"/>
        <end position="241"/>
    </location>
</feature>
<dbReference type="CDD" id="cd15541">
    <property type="entry name" value="PHD_TIF1_like"/>
    <property type="match status" value="1"/>
</dbReference>
<proteinExistence type="predicted"/>
<evidence type="ECO:0000256" key="5">
    <source>
        <dbReference type="SAM" id="Coils"/>
    </source>
</evidence>
<feature type="compositionally biased region" description="Low complexity" evidence="6">
    <location>
        <begin position="433"/>
        <end position="445"/>
    </location>
</feature>
<feature type="domain" description="RING-type" evidence="8">
    <location>
        <begin position="25"/>
        <end position="68"/>
    </location>
</feature>
<dbReference type="CDD" id="cd19775">
    <property type="entry name" value="Bbox2_TIF1_C-VI"/>
    <property type="match status" value="1"/>
</dbReference>
<keyword evidence="5" id="KW-0175">Coiled coil</keyword>
<dbReference type="InterPro" id="IPR047153">
    <property type="entry name" value="TRIM45/56/19-like"/>
</dbReference>
<evidence type="ECO:0000256" key="3">
    <source>
        <dbReference type="ARBA" id="ARBA00022833"/>
    </source>
</evidence>
<dbReference type="Ensembl" id="ENSPKIT00000015727.1">
    <property type="protein sequence ID" value="ENSPKIP00000034804.1"/>
    <property type="gene ID" value="ENSPKIG00000013968.1"/>
</dbReference>
<dbReference type="AlphaFoldDB" id="A0A3B3SVV6"/>
<feature type="compositionally biased region" description="Polar residues" evidence="6">
    <location>
        <begin position="422"/>
        <end position="432"/>
    </location>
</feature>
<dbReference type="GeneTree" id="ENSGT00940000156361"/>
<keyword evidence="3" id="KW-0862">Zinc</keyword>
<evidence type="ECO:0000256" key="2">
    <source>
        <dbReference type="ARBA" id="ARBA00022771"/>
    </source>
</evidence>
<dbReference type="SUPFAM" id="SSF57850">
    <property type="entry name" value="RING/U-box"/>
    <property type="match status" value="1"/>
</dbReference>
<dbReference type="Pfam" id="PF00643">
    <property type="entry name" value="zf-B_box"/>
    <property type="match status" value="1"/>
</dbReference>
<feature type="domain" description="B box-type" evidence="9">
    <location>
        <begin position="144"/>
        <end position="191"/>
    </location>
</feature>
<reference evidence="10" key="1">
    <citation type="submission" date="2025-08" db="UniProtKB">
        <authorList>
            <consortium name="Ensembl"/>
        </authorList>
    </citation>
    <scope>IDENTIFICATION</scope>
</reference>
<dbReference type="PANTHER" id="PTHR25462:SF299">
    <property type="entry name" value="E3 UBIQUITIN-PROTEIN LIGASE TRIM56"/>
    <property type="match status" value="1"/>
</dbReference>
<dbReference type="SMART" id="SM00184">
    <property type="entry name" value="RING"/>
    <property type="match status" value="2"/>
</dbReference>
<dbReference type="SMART" id="SM00249">
    <property type="entry name" value="PHD"/>
    <property type="match status" value="1"/>
</dbReference>
<dbReference type="PROSITE" id="PS50119">
    <property type="entry name" value="ZF_BBOX"/>
    <property type="match status" value="2"/>
</dbReference>
<dbReference type="InterPro" id="IPR013083">
    <property type="entry name" value="Znf_RING/FYVE/PHD"/>
</dbReference>
<dbReference type="SMART" id="SM00502">
    <property type="entry name" value="BBC"/>
    <property type="match status" value="1"/>
</dbReference>
<evidence type="ECO:0000259" key="9">
    <source>
        <dbReference type="PROSITE" id="PS50119"/>
    </source>
</evidence>
<dbReference type="GO" id="GO:0061630">
    <property type="term" value="F:ubiquitin protein ligase activity"/>
    <property type="evidence" value="ECO:0007669"/>
    <property type="project" value="TreeGrafter"/>
</dbReference>
<keyword evidence="1" id="KW-0479">Metal-binding</keyword>
<dbReference type="Gene3D" id="3.30.40.10">
    <property type="entry name" value="Zinc/RING finger domain, C3HC4 (zinc finger)"/>
    <property type="match status" value="2"/>
</dbReference>
<feature type="region of interest" description="Disordered" evidence="6">
    <location>
        <begin position="743"/>
        <end position="779"/>
    </location>
</feature>
<dbReference type="GO" id="GO:0008270">
    <property type="term" value="F:zinc ion binding"/>
    <property type="evidence" value="ECO:0007669"/>
    <property type="project" value="UniProtKB-KW"/>
</dbReference>
<evidence type="ECO:0000256" key="6">
    <source>
        <dbReference type="SAM" id="MobiDB-lite"/>
    </source>
</evidence>
<dbReference type="GO" id="GO:0060340">
    <property type="term" value="P:positive regulation of type I interferon-mediated signaling pathway"/>
    <property type="evidence" value="ECO:0007669"/>
    <property type="project" value="TreeGrafter"/>
</dbReference>
<dbReference type="SUPFAM" id="SSF57903">
    <property type="entry name" value="FYVE/PHD zinc finger"/>
    <property type="match status" value="1"/>
</dbReference>
<dbReference type="InterPro" id="IPR011011">
    <property type="entry name" value="Znf_FYVE_PHD"/>
</dbReference>
<dbReference type="Gene3D" id="3.30.160.60">
    <property type="entry name" value="Classic Zinc Finger"/>
    <property type="match status" value="1"/>
</dbReference>
<feature type="domain" description="B box-type" evidence="9">
    <location>
        <begin position="91"/>
        <end position="137"/>
    </location>
</feature>
<dbReference type="SMART" id="SM00336">
    <property type="entry name" value="BBOX"/>
    <property type="match status" value="2"/>
</dbReference>
<evidence type="ECO:0000313" key="11">
    <source>
        <dbReference type="Proteomes" id="UP000261540"/>
    </source>
</evidence>
<dbReference type="GO" id="GO:0045087">
    <property type="term" value="P:innate immune response"/>
    <property type="evidence" value="ECO:0007669"/>
    <property type="project" value="TreeGrafter"/>
</dbReference>
<dbReference type="PANTHER" id="PTHR25462">
    <property type="entry name" value="BONUS, ISOFORM C-RELATED"/>
    <property type="match status" value="1"/>
</dbReference>
<dbReference type="InterPro" id="IPR003649">
    <property type="entry name" value="Bbox_C"/>
</dbReference>
<dbReference type="InterPro" id="IPR000315">
    <property type="entry name" value="Znf_B-box"/>
</dbReference>
<feature type="compositionally biased region" description="Polar residues" evidence="6">
    <location>
        <begin position="620"/>
        <end position="629"/>
    </location>
</feature>
<name>A0A3B3SVV6_9TELE</name>
<keyword evidence="2 4" id="KW-0863">Zinc-finger</keyword>
<feature type="compositionally biased region" description="Basic and acidic residues" evidence="6">
    <location>
        <begin position="753"/>
        <end position="766"/>
    </location>
</feature>
<evidence type="ECO:0000256" key="1">
    <source>
        <dbReference type="ARBA" id="ARBA00022723"/>
    </source>
</evidence>
<feature type="compositionally biased region" description="Polar residues" evidence="6">
    <location>
        <begin position="663"/>
        <end position="672"/>
    </location>
</feature>